<proteinExistence type="predicted"/>
<feature type="compositionally biased region" description="Basic and acidic residues" evidence="1">
    <location>
        <begin position="359"/>
        <end position="370"/>
    </location>
</feature>
<sequence>MVDDTRSGELTLPEDEPWMSHGFISKIAAQVSLPYRRPKDNAREIVRRNGNLVVRFISGEDCLPYGKYPRLFELWACTMIKTNNPCFDPETNVLHLGTTFREFLRMIDVQVGGRQLKSIKPQLERLFACSYHISNNTENETNMRNFVVAEKSRIDWLRNEPQSHGLFENWVQLSQGYVDMLRDHPVPVDLKVIARLRKPMAIDVYWWLTKRVYNLHEPVTIAWQQLYQQFGSDSELKEFKRKFKLAVAEVVEVYPCRLTLGPQRVTVFPNRTSVPTVTQTRAIERSREDDTKRSERERRNAERAEERRARAESRAEEQRQREEIQRRVSEERKRHGGSMFAGSAGYVEGEPDETGAEDDVWHDPDEMTLF</sequence>
<feature type="region of interest" description="Disordered" evidence="1">
    <location>
        <begin position="271"/>
        <end position="370"/>
    </location>
</feature>
<feature type="compositionally biased region" description="Acidic residues" evidence="1">
    <location>
        <begin position="349"/>
        <end position="358"/>
    </location>
</feature>
<geneLocation type="plasmid" evidence="2">
    <name>pRGRH1784</name>
</geneLocation>
<dbReference type="EMBL" id="LN854284">
    <property type="protein sequence ID" value="CRY97879.1"/>
    <property type="molecule type" value="Genomic_DNA"/>
</dbReference>
<reference evidence="2" key="1">
    <citation type="submission" date="2015-06" db="EMBL/GenBank/DDBJ databases">
        <authorList>
            <person name="Joergensen T."/>
        </authorList>
    </citation>
    <scope>NUCLEOTIDE SEQUENCE</scope>
    <source>
        <plasmid evidence="2">pRGRH1784</plasmid>
    </source>
</reference>
<dbReference type="AlphaFoldDB" id="A0A0H5Q922"/>
<evidence type="ECO:0000256" key="1">
    <source>
        <dbReference type="SAM" id="MobiDB-lite"/>
    </source>
</evidence>
<dbReference type="Pfam" id="PF04796">
    <property type="entry name" value="RepA_C"/>
    <property type="match status" value="1"/>
</dbReference>
<accession>A0A0H5Q922</accession>
<organism evidence="2">
    <name type="scientific">uncultured prokaryote</name>
    <dbReference type="NCBI Taxonomy" id="198431"/>
    <lineage>
        <taxon>unclassified sequences</taxon>
        <taxon>environmental samples</taxon>
    </lineage>
</organism>
<reference evidence="2" key="2">
    <citation type="submission" date="2015-07" db="EMBL/GenBank/DDBJ databases">
        <title>Plasmids, circular viruses and viroids from rat gut.</title>
        <authorList>
            <person name="Jorgensen T.J."/>
            <person name="Hansen M.A."/>
            <person name="Xu Z."/>
            <person name="Tabak M.A."/>
            <person name="Sorensen S.J."/>
            <person name="Hansen L.H."/>
        </authorList>
    </citation>
    <scope>NUCLEOTIDE SEQUENCE</scope>
    <source>
        <plasmid evidence="2">pRGRH1784</plasmid>
    </source>
</reference>
<protein>
    <recommendedName>
        <fullName evidence="3">Replicase</fullName>
    </recommendedName>
</protein>
<evidence type="ECO:0000313" key="2">
    <source>
        <dbReference type="EMBL" id="CRY97879.1"/>
    </source>
</evidence>
<feature type="compositionally biased region" description="Basic and acidic residues" evidence="1">
    <location>
        <begin position="282"/>
        <end position="333"/>
    </location>
</feature>
<name>A0A0H5Q922_9ZZZZ</name>
<keyword evidence="2" id="KW-0614">Plasmid</keyword>
<dbReference type="InterPro" id="IPR006881">
    <property type="entry name" value="RepA_C"/>
</dbReference>
<evidence type="ECO:0008006" key="3">
    <source>
        <dbReference type="Google" id="ProtNLM"/>
    </source>
</evidence>
<feature type="compositionally biased region" description="Polar residues" evidence="1">
    <location>
        <begin position="271"/>
        <end position="281"/>
    </location>
</feature>